<dbReference type="PANTHER" id="PTHR32015">
    <property type="entry name" value="FASTING INDUCED LIPASE"/>
    <property type="match status" value="1"/>
</dbReference>
<proteinExistence type="predicted"/>
<gene>
    <name evidence="2" type="ORF">ACH407_16435</name>
</gene>
<feature type="chain" id="PRO_5045891788" evidence="1">
    <location>
        <begin position="29"/>
        <end position="234"/>
    </location>
</feature>
<evidence type="ECO:0000313" key="2">
    <source>
        <dbReference type="EMBL" id="MFI1715142.1"/>
    </source>
</evidence>
<dbReference type="InterPro" id="IPR002918">
    <property type="entry name" value="Lipase_EstA/Esterase_EstB"/>
</dbReference>
<protein>
    <submittedName>
        <fullName evidence="2">Esterase/lipase family protein</fullName>
    </submittedName>
</protein>
<feature type="signal peptide" evidence="1">
    <location>
        <begin position="1"/>
        <end position="28"/>
    </location>
</feature>
<keyword evidence="3" id="KW-1185">Reference proteome</keyword>
<dbReference type="SUPFAM" id="SSF53474">
    <property type="entry name" value="alpha/beta-Hydrolases"/>
    <property type="match status" value="1"/>
</dbReference>
<evidence type="ECO:0000313" key="3">
    <source>
        <dbReference type="Proteomes" id="UP001611339"/>
    </source>
</evidence>
<keyword evidence="1" id="KW-0732">Signal</keyword>
<comment type="caution">
    <text evidence="2">The sequence shown here is derived from an EMBL/GenBank/DDBJ whole genome shotgun (WGS) entry which is preliminary data.</text>
</comment>
<organism evidence="2 3">
    <name type="scientific">Streptomyces litmocidini</name>
    <dbReference type="NCBI Taxonomy" id="67318"/>
    <lineage>
        <taxon>Bacteria</taxon>
        <taxon>Bacillati</taxon>
        <taxon>Actinomycetota</taxon>
        <taxon>Actinomycetes</taxon>
        <taxon>Kitasatosporales</taxon>
        <taxon>Streptomycetaceae</taxon>
        <taxon>Streptomyces</taxon>
    </lineage>
</organism>
<sequence>MLRLRGRIVVPLIAVVASLFLPAAPVRADTPVVGSSARVPVVFVHGYNADPGVWGGLRADFEADGYTDGELFSFGYDTHRSVNEVLAGELAAYVEEVKRRTGAARVDLVAHSFGSLLTRWYVKFDAAGQSSVAHWISLAGPNHGTSTAWACALWDQACRDMTPGSYVQKKLAEGDETPGAVRYATWWSNCDEVVNPDGSVPLAGAVNNGAGCLDHNALLGDDAVSQGVRAFLRS</sequence>
<accession>A0ABW7U686</accession>
<dbReference type="InterPro" id="IPR029058">
    <property type="entry name" value="AB_hydrolase_fold"/>
</dbReference>
<dbReference type="Proteomes" id="UP001611339">
    <property type="component" value="Unassembled WGS sequence"/>
</dbReference>
<dbReference type="Pfam" id="PF01674">
    <property type="entry name" value="Lipase_2"/>
    <property type="match status" value="1"/>
</dbReference>
<name>A0ABW7U686_9ACTN</name>
<evidence type="ECO:0000256" key="1">
    <source>
        <dbReference type="SAM" id="SignalP"/>
    </source>
</evidence>
<dbReference type="Gene3D" id="3.40.50.1820">
    <property type="entry name" value="alpha/beta hydrolase"/>
    <property type="match status" value="1"/>
</dbReference>
<dbReference type="PANTHER" id="PTHR32015:SF1">
    <property type="entry name" value="LIPASE"/>
    <property type="match status" value="1"/>
</dbReference>
<reference evidence="2 3" key="1">
    <citation type="submission" date="2024-10" db="EMBL/GenBank/DDBJ databases">
        <title>The Natural Products Discovery Center: Release of the First 8490 Sequenced Strains for Exploring Actinobacteria Biosynthetic Diversity.</title>
        <authorList>
            <person name="Kalkreuter E."/>
            <person name="Kautsar S.A."/>
            <person name="Yang D."/>
            <person name="Bader C.D."/>
            <person name="Teijaro C.N."/>
            <person name="Fluegel L."/>
            <person name="Davis C.M."/>
            <person name="Simpson J.R."/>
            <person name="Lauterbach L."/>
            <person name="Steele A.D."/>
            <person name="Gui C."/>
            <person name="Meng S."/>
            <person name="Li G."/>
            <person name="Viehrig K."/>
            <person name="Ye F."/>
            <person name="Su P."/>
            <person name="Kiefer A.F."/>
            <person name="Nichols A."/>
            <person name="Cepeda A.J."/>
            <person name="Yan W."/>
            <person name="Fan B."/>
            <person name="Jiang Y."/>
            <person name="Adhikari A."/>
            <person name="Zheng C.-J."/>
            <person name="Schuster L."/>
            <person name="Cowan T.M."/>
            <person name="Smanski M.J."/>
            <person name="Chevrette M.G."/>
            <person name="De Carvalho L.P.S."/>
            <person name="Shen B."/>
        </authorList>
    </citation>
    <scope>NUCLEOTIDE SEQUENCE [LARGE SCALE GENOMIC DNA]</scope>
    <source>
        <strain evidence="2 3">NPDC020602</strain>
    </source>
</reference>
<dbReference type="RefSeq" id="WP_398709809.1">
    <property type="nucleotide sequence ID" value="NZ_JBIRUI010000006.1"/>
</dbReference>
<dbReference type="EMBL" id="JBIRUI010000006">
    <property type="protein sequence ID" value="MFI1715142.1"/>
    <property type="molecule type" value="Genomic_DNA"/>
</dbReference>